<name>A0A944DBJ7_DENI1</name>
<evidence type="ECO:0000313" key="3">
    <source>
        <dbReference type="EMBL" id="MBT0959688.1"/>
    </source>
</evidence>
<dbReference type="Pfam" id="PF07589">
    <property type="entry name" value="PEP-CTERM"/>
    <property type="match status" value="1"/>
</dbReference>
<evidence type="ECO:0000259" key="2">
    <source>
        <dbReference type="Pfam" id="PF07589"/>
    </source>
</evidence>
<dbReference type="Proteomes" id="UP000694660">
    <property type="component" value="Unassembled WGS sequence"/>
</dbReference>
<dbReference type="EMBL" id="JAEKFT010000001">
    <property type="protein sequence ID" value="MBT0959688.1"/>
    <property type="molecule type" value="Genomic_DNA"/>
</dbReference>
<dbReference type="RefSeq" id="WP_214359445.1">
    <property type="nucleotide sequence ID" value="NZ_JAEKFT010000001.1"/>
</dbReference>
<feature type="domain" description="Ice-binding protein C-terminal" evidence="2">
    <location>
        <begin position="246"/>
        <end position="270"/>
    </location>
</feature>
<keyword evidence="4" id="KW-1185">Reference proteome</keyword>
<reference evidence="4" key="1">
    <citation type="journal article" date="2022" name="ISME J.">
        <title>Genetic and phylogenetic analysis of dissimilatory iodate-reducing bacteria identifies potential niches across the world's oceans.</title>
        <authorList>
            <person name="Reyes-Umana V."/>
            <person name="Henning Z."/>
            <person name="Lee K."/>
            <person name="Barnum T.P."/>
            <person name="Coates J.D."/>
        </authorList>
    </citation>
    <scope>NUCLEOTIDE SEQUENCE [LARGE SCALE GENOMIC DNA]</scope>
    <source>
        <strain evidence="4">IR12</strain>
    </source>
</reference>
<keyword evidence="1" id="KW-0732">Signal</keyword>
<feature type="signal peptide" evidence="1">
    <location>
        <begin position="1"/>
        <end position="24"/>
    </location>
</feature>
<dbReference type="InterPro" id="IPR013424">
    <property type="entry name" value="Ice-binding_C"/>
</dbReference>
<feature type="chain" id="PRO_5037420839" evidence="1">
    <location>
        <begin position="25"/>
        <end position="271"/>
    </location>
</feature>
<evidence type="ECO:0000313" key="4">
    <source>
        <dbReference type="Proteomes" id="UP000694660"/>
    </source>
</evidence>
<protein>
    <submittedName>
        <fullName evidence="3">PEP-CTERM sorting domain-containing protein</fullName>
    </submittedName>
</protein>
<comment type="caution">
    <text evidence="3">The sequence shown here is derived from an EMBL/GenBank/DDBJ whole genome shotgun (WGS) entry which is preliminary data.</text>
</comment>
<dbReference type="AlphaFoldDB" id="A0A944DBJ7"/>
<accession>A0A944DBJ7</accession>
<organism evidence="3 4">
    <name type="scientific">Denitromonas iodatirespirans</name>
    <dbReference type="NCBI Taxonomy" id="2795389"/>
    <lineage>
        <taxon>Bacteria</taxon>
        <taxon>Pseudomonadati</taxon>
        <taxon>Pseudomonadota</taxon>
        <taxon>Betaproteobacteria</taxon>
        <taxon>Rhodocyclales</taxon>
        <taxon>Zoogloeaceae</taxon>
        <taxon>Denitromonas</taxon>
    </lineage>
</organism>
<sequence>MQLPAFMTLAVGLSAAMAAPSAWALPDAELNSTATGSYDFTLGAKSGNLSTSESDATGAPSTVSGSKNGFGFDATAAVNETALSAYASTAYHPAGNAGSGSSSASAVASLTDFITFSGGAGMGSASLTALLTGTLTGNNFGSAGYSLSIALYDVTDLGTSYSLSNPLMLAADTRNIAGRQFVTVNDTFESDFDFEYGKTYGLVATFSALADNGGVADFSNTTSFAMAAAPNVRLESQAGIDYGIAAVPEPQSYAMLLAGIGLMGLIARRRS</sequence>
<gene>
    <name evidence="3" type="ORF">I8J34_00770</name>
</gene>
<proteinExistence type="predicted"/>
<dbReference type="NCBIfam" id="TIGR02595">
    <property type="entry name" value="PEP_CTERM"/>
    <property type="match status" value="1"/>
</dbReference>
<evidence type="ECO:0000256" key="1">
    <source>
        <dbReference type="SAM" id="SignalP"/>
    </source>
</evidence>